<evidence type="ECO:0000259" key="12">
    <source>
        <dbReference type="PROSITE" id="PS50109"/>
    </source>
</evidence>
<dbReference type="Pfam" id="PF00512">
    <property type="entry name" value="HisKA"/>
    <property type="match status" value="1"/>
</dbReference>
<dbReference type="EC" id="2.7.13.3" evidence="3"/>
<evidence type="ECO:0000313" key="14">
    <source>
        <dbReference type="EMBL" id="RCJ24696.1"/>
    </source>
</evidence>
<evidence type="ECO:0000256" key="10">
    <source>
        <dbReference type="SAM" id="Coils"/>
    </source>
</evidence>
<dbReference type="PANTHER" id="PTHR43711">
    <property type="entry name" value="TWO-COMPONENT HISTIDINE KINASE"/>
    <property type="match status" value="1"/>
</dbReference>
<comment type="function">
    <text evidence="9">Photoreceptor which exists in two forms that are reversibly interconvertible by light: the R form that absorbs maximally in the red region of the spectrum and the FR form that absorbs maximally in the far-red region.</text>
</comment>
<dbReference type="InterPro" id="IPR036890">
    <property type="entry name" value="HATPase_C_sf"/>
</dbReference>
<feature type="transmembrane region" description="Helical" evidence="11">
    <location>
        <begin position="169"/>
        <end position="196"/>
    </location>
</feature>
<dbReference type="Pfam" id="PF02518">
    <property type="entry name" value="HATPase_c"/>
    <property type="match status" value="1"/>
</dbReference>
<keyword evidence="7" id="KW-0902">Two-component regulatory system</keyword>
<keyword evidence="6 14" id="KW-0418">Kinase</keyword>
<dbReference type="Gene3D" id="3.30.565.10">
    <property type="entry name" value="Histidine kinase-like ATPase, C-terminal domain"/>
    <property type="match status" value="1"/>
</dbReference>
<dbReference type="SUPFAM" id="SSF55874">
    <property type="entry name" value="ATPase domain of HSP90 chaperone/DNA topoisomerase II/histidine kinase"/>
    <property type="match status" value="1"/>
</dbReference>
<sequence>MKQIKKVWRNIDPFSLQLRLTIGIATFSALVLGSLATWTSWKMQQILIDSHKYNIEQIAKRLPRDVQIYSEMMQPETGLQKAIDNLANTNILLWVKSPNNQILAKSTTLDSLSDSMLAELISLTQMPIRSQVYKVNQSYFVLCGASIEVQGKLLGELFVVKDITREQTMFVVMVQSLGITSILAIIVLTAAIAFYIKRSLQPLRQLSQMTAVISAEDLGKAQLYLDNAPSEVKELAQTLTMLLSRLSQSWEQEREFVSNVSHELRTPLTIVHGYLQSVLRRQNNLTQTQQEALETAASEAERTIRLLQDLLDLARADSGYLHFQMKSYVLNDLVEEIVVMAEKYSDRVITIESTSYPIEVKVDYSRIKQVLLNLIDNAVKYSEAGTPVIFKLNQLKETAIIQVCDKGYGIPLQHQARIFERFYRVDESRSHMTGGCGLGLSIVKTLVEGMGGSVSVQSKLGEGSIFTISLPV</sequence>
<evidence type="ECO:0000259" key="13">
    <source>
        <dbReference type="PROSITE" id="PS50885"/>
    </source>
</evidence>
<dbReference type="EMBL" id="LXQD01000317">
    <property type="protein sequence ID" value="RCJ24696.1"/>
    <property type="molecule type" value="Genomic_DNA"/>
</dbReference>
<keyword evidence="5" id="KW-0808">Transferase</keyword>
<dbReference type="GO" id="GO:0000155">
    <property type="term" value="F:phosphorelay sensor kinase activity"/>
    <property type="evidence" value="ECO:0007669"/>
    <property type="project" value="InterPro"/>
</dbReference>
<comment type="subcellular location">
    <subcellularLocation>
        <location evidence="2">Membrane</location>
    </subcellularLocation>
</comment>
<feature type="domain" description="HAMP" evidence="13">
    <location>
        <begin position="197"/>
        <end position="251"/>
    </location>
</feature>
<evidence type="ECO:0000256" key="6">
    <source>
        <dbReference type="ARBA" id="ARBA00022777"/>
    </source>
</evidence>
<keyword evidence="11" id="KW-1133">Transmembrane helix</keyword>
<dbReference type="InterPro" id="IPR003661">
    <property type="entry name" value="HisK_dim/P_dom"/>
</dbReference>
<name>A0A367QKH4_9NOSO</name>
<dbReference type="PANTHER" id="PTHR43711:SF1">
    <property type="entry name" value="HISTIDINE KINASE 1"/>
    <property type="match status" value="1"/>
</dbReference>
<comment type="catalytic activity">
    <reaction evidence="1">
        <text>ATP + protein L-histidine = ADP + protein N-phospho-L-histidine.</text>
        <dbReference type="EC" id="2.7.13.3"/>
    </reaction>
</comment>
<dbReference type="AlphaFoldDB" id="A0A367QKH4"/>
<comment type="caution">
    <text evidence="14">The sequence shown here is derived from an EMBL/GenBank/DDBJ whole genome shotgun (WGS) entry which is preliminary data.</text>
</comment>
<dbReference type="FunFam" id="1.10.287.130:FF:000001">
    <property type="entry name" value="Two-component sensor histidine kinase"/>
    <property type="match status" value="1"/>
</dbReference>
<dbReference type="FunFam" id="3.30.565.10:FF:000006">
    <property type="entry name" value="Sensor histidine kinase WalK"/>
    <property type="match status" value="1"/>
</dbReference>
<dbReference type="Gene3D" id="6.10.340.10">
    <property type="match status" value="1"/>
</dbReference>
<dbReference type="SMART" id="SM00387">
    <property type="entry name" value="HATPase_c"/>
    <property type="match status" value="1"/>
</dbReference>
<keyword evidence="4" id="KW-0597">Phosphoprotein</keyword>
<protein>
    <recommendedName>
        <fullName evidence="3">histidine kinase</fullName>
        <ecNumber evidence="3">2.7.13.3</ecNumber>
    </recommendedName>
</protein>
<dbReference type="Gene3D" id="1.10.287.130">
    <property type="match status" value="1"/>
</dbReference>
<dbReference type="PROSITE" id="PS50109">
    <property type="entry name" value="HIS_KIN"/>
    <property type="match status" value="1"/>
</dbReference>
<evidence type="ECO:0000256" key="8">
    <source>
        <dbReference type="ARBA" id="ARBA00023136"/>
    </source>
</evidence>
<gene>
    <name evidence="14" type="ORF">A6770_03295</name>
</gene>
<feature type="coiled-coil region" evidence="10">
    <location>
        <begin position="290"/>
        <end position="317"/>
    </location>
</feature>
<keyword evidence="10" id="KW-0175">Coiled coil</keyword>
<keyword evidence="11" id="KW-0812">Transmembrane</keyword>
<dbReference type="InterPro" id="IPR005467">
    <property type="entry name" value="His_kinase_dom"/>
</dbReference>
<dbReference type="InterPro" id="IPR003660">
    <property type="entry name" value="HAMP_dom"/>
</dbReference>
<dbReference type="InterPro" id="IPR036097">
    <property type="entry name" value="HisK_dim/P_sf"/>
</dbReference>
<dbReference type="Proteomes" id="UP000252107">
    <property type="component" value="Unassembled WGS sequence"/>
</dbReference>
<dbReference type="CDD" id="cd00075">
    <property type="entry name" value="HATPase"/>
    <property type="match status" value="1"/>
</dbReference>
<evidence type="ECO:0000256" key="2">
    <source>
        <dbReference type="ARBA" id="ARBA00004370"/>
    </source>
</evidence>
<organism evidence="14 15">
    <name type="scientific">Nostoc minutum NIES-26</name>
    <dbReference type="NCBI Taxonomy" id="1844469"/>
    <lineage>
        <taxon>Bacteria</taxon>
        <taxon>Bacillati</taxon>
        <taxon>Cyanobacteriota</taxon>
        <taxon>Cyanophyceae</taxon>
        <taxon>Nostocales</taxon>
        <taxon>Nostocaceae</taxon>
        <taxon>Nostoc</taxon>
    </lineage>
</organism>
<evidence type="ECO:0000256" key="7">
    <source>
        <dbReference type="ARBA" id="ARBA00023012"/>
    </source>
</evidence>
<dbReference type="GO" id="GO:0016020">
    <property type="term" value="C:membrane"/>
    <property type="evidence" value="ECO:0007669"/>
    <property type="project" value="UniProtKB-SubCell"/>
</dbReference>
<keyword evidence="15" id="KW-1185">Reference proteome</keyword>
<dbReference type="InterPro" id="IPR004358">
    <property type="entry name" value="Sig_transdc_His_kin-like_C"/>
</dbReference>
<reference evidence="14" key="1">
    <citation type="submission" date="2016-04" db="EMBL/GenBank/DDBJ databases">
        <authorList>
            <person name="Tabuchi Yagui T.R."/>
        </authorList>
    </citation>
    <scope>NUCLEOTIDE SEQUENCE [LARGE SCALE GENOMIC DNA]</scope>
    <source>
        <strain evidence="14">NIES-26</strain>
    </source>
</reference>
<evidence type="ECO:0000256" key="9">
    <source>
        <dbReference type="ARBA" id="ARBA00055745"/>
    </source>
</evidence>
<dbReference type="InterPro" id="IPR003594">
    <property type="entry name" value="HATPase_dom"/>
</dbReference>
<proteinExistence type="predicted"/>
<evidence type="ECO:0000256" key="11">
    <source>
        <dbReference type="SAM" id="Phobius"/>
    </source>
</evidence>
<evidence type="ECO:0000313" key="15">
    <source>
        <dbReference type="Proteomes" id="UP000252107"/>
    </source>
</evidence>
<dbReference type="PRINTS" id="PR00344">
    <property type="entry name" value="BCTRLSENSOR"/>
</dbReference>
<feature type="domain" description="Histidine kinase" evidence="12">
    <location>
        <begin position="259"/>
        <end position="472"/>
    </location>
</feature>
<dbReference type="SUPFAM" id="SSF47384">
    <property type="entry name" value="Homodimeric domain of signal transducing histidine kinase"/>
    <property type="match status" value="1"/>
</dbReference>
<dbReference type="InterPro" id="IPR050736">
    <property type="entry name" value="Sensor_HK_Regulatory"/>
</dbReference>
<dbReference type="SMART" id="SM00388">
    <property type="entry name" value="HisKA"/>
    <property type="match status" value="1"/>
</dbReference>
<evidence type="ECO:0000256" key="1">
    <source>
        <dbReference type="ARBA" id="ARBA00000085"/>
    </source>
</evidence>
<keyword evidence="8 11" id="KW-0472">Membrane</keyword>
<feature type="transmembrane region" description="Helical" evidence="11">
    <location>
        <begin position="20"/>
        <end position="41"/>
    </location>
</feature>
<dbReference type="PROSITE" id="PS50885">
    <property type="entry name" value="HAMP"/>
    <property type="match status" value="1"/>
</dbReference>
<evidence type="ECO:0000256" key="3">
    <source>
        <dbReference type="ARBA" id="ARBA00012438"/>
    </source>
</evidence>
<evidence type="ECO:0000256" key="4">
    <source>
        <dbReference type="ARBA" id="ARBA00022553"/>
    </source>
</evidence>
<accession>A0A367QKH4</accession>
<dbReference type="CDD" id="cd00082">
    <property type="entry name" value="HisKA"/>
    <property type="match status" value="1"/>
</dbReference>
<evidence type="ECO:0000256" key="5">
    <source>
        <dbReference type="ARBA" id="ARBA00022679"/>
    </source>
</evidence>